<reference evidence="1" key="1">
    <citation type="journal article" date="2022" name="bioRxiv">
        <title>Population genetic analysis of Ophidiomyces ophidiicola, the causative agent of snake fungal disease, indicates recent introductions to the USA.</title>
        <authorList>
            <person name="Ladner J.T."/>
            <person name="Palmer J.M."/>
            <person name="Ettinger C.L."/>
            <person name="Stajich J.E."/>
            <person name="Farrell T.M."/>
            <person name="Glorioso B.M."/>
            <person name="Lawson B."/>
            <person name="Price S.J."/>
            <person name="Stengle A.G."/>
            <person name="Grear D.A."/>
            <person name="Lorch J.M."/>
        </authorList>
    </citation>
    <scope>NUCLEOTIDE SEQUENCE</scope>
    <source>
        <strain evidence="1">NWHC 24266-5</strain>
    </source>
</reference>
<dbReference type="EMBL" id="JALBCA010000026">
    <property type="protein sequence ID" value="KAI2389092.1"/>
    <property type="molecule type" value="Genomic_DNA"/>
</dbReference>
<comment type="caution">
    <text evidence="1">The sequence shown here is derived from an EMBL/GenBank/DDBJ whole genome shotgun (WGS) entry which is preliminary data.</text>
</comment>
<proteinExistence type="predicted"/>
<accession>A0ACB8UZF2</accession>
<gene>
    <name evidence="1" type="ORF">LOY88_002249</name>
</gene>
<protein>
    <submittedName>
        <fullName evidence="1">Uncharacterized protein</fullName>
    </submittedName>
</protein>
<organism evidence="1">
    <name type="scientific">Ophidiomyces ophidiicola</name>
    <dbReference type="NCBI Taxonomy" id="1387563"/>
    <lineage>
        <taxon>Eukaryota</taxon>
        <taxon>Fungi</taxon>
        <taxon>Dikarya</taxon>
        <taxon>Ascomycota</taxon>
        <taxon>Pezizomycotina</taxon>
        <taxon>Eurotiomycetes</taxon>
        <taxon>Eurotiomycetidae</taxon>
        <taxon>Onygenales</taxon>
        <taxon>Onygenaceae</taxon>
        <taxon>Ophidiomyces</taxon>
    </lineage>
</organism>
<sequence length="188" mass="21725">MSASAVYRSLPKYFQTGSRILRTKDVNLFQTFFAADNLVPYIGARYIADFDHPIRPKVVHTYLNRERGILWWSVVDGSLVVRKGVVRSFWARRVRRAFRTALEQRGYDAEGRKLIRDTKGNVVAKEKSLKGTLEIRMGLPLLTSKAEALSTQVMQLVENLERNQKRKSEWDQRGGGAAAHRKDKRRYK</sequence>
<name>A0ACB8UZF2_9EURO</name>
<evidence type="ECO:0000313" key="1">
    <source>
        <dbReference type="EMBL" id="KAI2389092.1"/>
    </source>
</evidence>